<dbReference type="Pfam" id="PF14532">
    <property type="entry name" value="Sigma54_activ_2"/>
    <property type="match status" value="1"/>
</dbReference>
<keyword evidence="4" id="KW-0804">Transcription</keyword>
<dbReference type="Gene3D" id="3.40.50.2300">
    <property type="match status" value="1"/>
</dbReference>
<keyword evidence="1" id="KW-0547">Nucleotide-binding</keyword>
<dbReference type="SUPFAM" id="SSF46689">
    <property type="entry name" value="Homeodomain-like"/>
    <property type="match status" value="1"/>
</dbReference>
<dbReference type="Gene3D" id="3.40.50.10660">
    <property type="entry name" value="PrpR receptor domain-like"/>
    <property type="match status" value="1"/>
</dbReference>
<protein>
    <submittedName>
        <fullName evidence="6">Transcriptional regulator</fullName>
    </submittedName>
</protein>
<evidence type="ECO:0000313" key="7">
    <source>
        <dbReference type="Proteomes" id="UP001305815"/>
    </source>
</evidence>
<dbReference type="InterPro" id="IPR002078">
    <property type="entry name" value="Sigma_54_int"/>
</dbReference>
<dbReference type="Pfam" id="PF06506">
    <property type="entry name" value="PrpR_N"/>
    <property type="match status" value="1"/>
</dbReference>
<dbReference type="InterPro" id="IPR027417">
    <property type="entry name" value="P-loop_NTPase"/>
</dbReference>
<proteinExistence type="predicted"/>
<accession>A0ABN6YYS1</accession>
<evidence type="ECO:0000256" key="3">
    <source>
        <dbReference type="ARBA" id="ARBA00023015"/>
    </source>
</evidence>
<keyword evidence="7" id="KW-1185">Reference proteome</keyword>
<dbReference type="InterPro" id="IPR058031">
    <property type="entry name" value="AAA_lid_NorR"/>
</dbReference>
<dbReference type="Proteomes" id="UP001305815">
    <property type="component" value="Chromosome"/>
</dbReference>
<evidence type="ECO:0000313" key="6">
    <source>
        <dbReference type="EMBL" id="BDZ75927.1"/>
    </source>
</evidence>
<reference evidence="7" key="1">
    <citation type="journal article" date="2023" name="Int. J. Syst. Evol. Microbiol.">
        <title>Claveliimonas bilis gen. nov., sp. nov., deoxycholic acid-producing bacteria isolated from human faeces, and reclassification of Sellimonas monacensis Zenner et al. 2021 as Claveliimonas monacensis comb. nov.</title>
        <authorList>
            <person name="Hisatomi A."/>
            <person name="Kastawa N.W.E.P.G."/>
            <person name="Song I."/>
            <person name="Ohkuma M."/>
            <person name="Fukiya S."/>
            <person name="Sakamoto M."/>
        </authorList>
    </citation>
    <scope>NUCLEOTIDE SEQUENCE [LARGE SCALE GENOMIC DNA]</scope>
    <source>
        <strain evidence="7">12BBH14</strain>
    </source>
</reference>
<evidence type="ECO:0000256" key="4">
    <source>
        <dbReference type="ARBA" id="ARBA00023163"/>
    </source>
</evidence>
<sequence length="597" mass="67711">MRKIRILVIAPYEGLADAVSAIAQERQDVDITVEVGDLDAGKRIAMSLAHNNYDVILSRGGTAKLIRSAVDLPVAEISISGYDILRTIKLAQNYSGKFAIAGFSSITENAHMICDLLQYDIDIFTFASEEDAYRSLQAAKKNGCTLVLCDITGINAAKRLNLNSILITSGTESIHSAIDNAIELIHSAEHVYRQKDLFQALLTSDDREFLIYDPAGFLWFSSFPQEDQNNSLMNLVQTYLKAFLKVPNQSIERQIRDKIYTLSNRHLYYAGQKYTGITIKQKEAIFSEENLGFNIYNKLDQTPNDFMDSYSSSNNMGTISFTIDEYSKSRLPVLILGESGTGKDKAASLLYENGPFCHAPFYTIDCELINERKWNTLLSSENSPLNTLHTTIYIKNPGALSEEQANKLFAYLDNAGLANRNRLIFSLVLNTRQYPNTKTCRTYLENHFSCLTLKLPPLRERKEEIPSIVALYLHRLNVHLGRQIIGVESEAMELMTNFSWPQNLNQLRHILRELAVITQTPYISYQNVKYMLDQELNLSATQVPINLDLSQTMEEINYQIIQMVLKEENGSKEKTSRRLGISRSTLWRILKNRQTGN</sequence>
<evidence type="ECO:0000259" key="5">
    <source>
        <dbReference type="PROSITE" id="PS50045"/>
    </source>
</evidence>
<dbReference type="SUPFAM" id="SSF52540">
    <property type="entry name" value="P-loop containing nucleoside triphosphate hydrolases"/>
    <property type="match status" value="1"/>
</dbReference>
<dbReference type="RefSeq" id="WP_316265978.1">
    <property type="nucleotide sequence ID" value="NZ_AP027742.1"/>
</dbReference>
<name>A0ABN6YYS1_9FIRM</name>
<dbReference type="PROSITE" id="PS50045">
    <property type="entry name" value="SIGMA54_INTERACT_4"/>
    <property type="match status" value="1"/>
</dbReference>
<dbReference type="EMBL" id="AP027742">
    <property type="protein sequence ID" value="BDZ75927.1"/>
    <property type="molecule type" value="Genomic_DNA"/>
</dbReference>
<dbReference type="Gene3D" id="1.10.10.60">
    <property type="entry name" value="Homeodomain-like"/>
    <property type="match status" value="1"/>
</dbReference>
<dbReference type="SUPFAM" id="SSF159800">
    <property type="entry name" value="PrpR receptor domain-like"/>
    <property type="match status" value="1"/>
</dbReference>
<dbReference type="InterPro" id="IPR009057">
    <property type="entry name" value="Homeodomain-like_sf"/>
</dbReference>
<dbReference type="PANTHER" id="PTHR32071">
    <property type="entry name" value="TRANSCRIPTIONAL REGULATORY PROTEIN"/>
    <property type="match status" value="1"/>
</dbReference>
<keyword evidence="2" id="KW-0067">ATP-binding</keyword>
<organism evidence="6 7">
    <name type="scientific">Claveliimonas bilis</name>
    <dbReference type="NCBI Taxonomy" id="3028070"/>
    <lineage>
        <taxon>Bacteria</taxon>
        <taxon>Bacillati</taxon>
        <taxon>Bacillota</taxon>
        <taxon>Clostridia</taxon>
        <taxon>Lachnospirales</taxon>
        <taxon>Lachnospiraceae</taxon>
        <taxon>Claveliimonas</taxon>
    </lineage>
</organism>
<dbReference type="Gene3D" id="1.10.8.60">
    <property type="match status" value="1"/>
</dbReference>
<dbReference type="Pfam" id="PF25601">
    <property type="entry name" value="AAA_lid_14"/>
    <property type="match status" value="1"/>
</dbReference>
<feature type="domain" description="Sigma-54 factor interaction" evidence="5">
    <location>
        <begin position="309"/>
        <end position="516"/>
    </location>
</feature>
<keyword evidence="3" id="KW-0805">Transcription regulation</keyword>
<dbReference type="Pfam" id="PF02954">
    <property type="entry name" value="HTH_8"/>
    <property type="match status" value="1"/>
</dbReference>
<dbReference type="Gene3D" id="3.40.50.300">
    <property type="entry name" value="P-loop containing nucleotide triphosphate hydrolases"/>
    <property type="match status" value="1"/>
</dbReference>
<evidence type="ECO:0000256" key="1">
    <source>
        <dbReference type="ARBA" id="ARBA00022741"/>
    </source>
</evidence>
<dbReference type="PANTHER" id="PTHR32071:SF122">
    <property type="entry name" value="SIGMA FACTOR"/>
    <property type="match status" value="1"/>
</dbReference>
<gene>
    <name evidence="6" type="ORF">Lac1_01100</name>
</gene>
<dbReference type="InterPro" id="IPR002197">
    <property type="entry name" value="HTH_Fis"/>
</dbReference>
<evidence type="ECO:0000256" key="2">
    <source>
        <dbReference type="ARBA" id="ARBA00022840"/>
    </source>
</evidence>
<dbReference type="InterPro" id="IPR010524">
    <property type="entry name" value="Sig_transdc_resp-reg_PrpR_N"/>
</dbReference>